<evidence type="ECO:0000313" key="4">
    <source>
        <dbReference type="Proteomes" id="UP000011715"/>
    </source>
</evidence>
<gene>
    <name evidence="2" type="ORF">MAPG_09097</name>
</gene>
<feature type="compositionally biased region" description="Polar residues" evidence="1">
    <location>
        <begin position="1"/>
        <end position="16"/>
    </location>
</feature>
<dbReference type="EMBL" id="ADBL01002231">
    <property type="status" value="NOT_ANNOTATED_CDS"/>
    <property type="molecule type" value="Genomic_DNA"/>
</dbReference>
<keyword evidence="4" id="KW-1185">Reference proteome</keyword>
<dbReference type="OrthoDB" id="5427526at2759"/>
<dbReference type="VEuPathDB" id="FungiDB:MAPG_09097"/>
<evidence type="ECO:0000313" key="2">
    <source>
        <dbReference type="EMBL" id="KLU90131.1"/>
    </source>
</evidence>
<protein>
    <submittedName>
        <fullName evidence="2 3">Uncharacterized protein</fullName>
    </submittedName>
</protein>
<feature type="compositionally biased region" description="Acidic residues" evidence="1">
    <location>
        <begin position="86"/>
        <end position="96"/>
    </location>
</feature>
<reference evidence="4" key="2">
    <citation type="submission" date="2010-05" db="EMBL/GenBank/DDBJ databases">
        <title>The genome sequence of Magnaporthe poae strain ATCC 64411.</title>
        <authorList>
            <person name="Ma L.-J."/>
            <person name="Dead R."/>
            <person name="Young S."/>
            <person name="Zeng Q."/>
            <person name="Koehrsen M."/>
            <person name="Alvarado L."/>
            <person name="Berlin A."/>
            <person name="Chapman S.B."/>
            <person name="Chen Z."/>
            <person name="Freedman E."/>
            <person name="Gellesch M."/>
            <person name="Goldberg J."/>
            <person name="Griggs A."/>
            <person name="Gujja S."/>
            <person name="Heilman E.R."/>
            <person name="Heiman D."/>
            <person name="Hepburn T."/>
            <person name="Howarth C."/>
            <person name="Jen D."/>
            <person name="Larson L."/>
            <person name="Mehta T."/>
            <person name="Neiman D."/>
            <person name="Pearson M."/>
            <person name="Roberts A."/>
            <person name="Saif S."/>
            <person name="Shea T."/>
            <person name="Shenoy N."/>
            <person name="Sisk P."/>
            <person name="Stolte C."/>
            <person name="Sykes S."/>
            <person name="Walk T."/>
            <person name="White J."/>
            <person name="Yandava C."/>
            <person name="Haas B."/>
            <person name="Nusbaum C."/>
            <person name="Birren B."/>
        </authorList>
    </citation>
    <scope>NUCLEOTIDE SEQUENCE [LARGE SCALE GENOMIC DNA]</scope>
    <source>
        <strain evidence="4">ATCC 64411 / 73-15</strain>
    </source>
</reference>
<dbReference type="AlphaFoldDB" id="A0A0C4E921"/>
<evidence type="ECO:0000313" key="3">
    <source>
        <dbReference type="EnsemblFungi" id="MAPG_09097T0"/>
    </source>
</evidence>
<dbReference type="eggNOG" id="ENOG502S5IN">
    <property type="taxonomic scope" value="Eukaryota"/>
</dbReference>
<dbReference type="OMA" id="YSHARRQ"/>
<dbReference type="Proteomes" id="UP000011715">
    <property type="component" value="Unassembled WGS sequence"/>
</dbReference>
<proteinExistence type="predicted"/>
<name>A0A0C4E921_MAGP6</name>
<organism evidence="3 4">
    <name type="scientific">Magnaporthiopsis poae (strain ATCC 64411 / 73-15)</name>
    <name type="common">Kentucky bluegrass fungus</name>
    <name type="synonym">Magnaporthe poae</name>
    <dbReference type="NCBI Taxonomy" id="644358"/>
    <lineage>
        <taxon>Eukaryota</taxon>
        <taxon>Fungi</taxon>
        <taxon>Dikarya</taxon>
        <taxon>Ascomycota</taxon>
        <taxon>Pezizomycotina</taxon>
        <taxon>Sordariomycetes</taxon>
        <taxon>Sordariomycetidae</taxon>
        <taxon>Magnaporthales</taxon>
        <taxon>Magnaporthaceae</taxon>
        <taxon>Magnaporthiopsis</taxon>
    </lineage>
</organism>
<evidence type="ECO:0000256" key="1">
    <source>
        <dbReference type="SAM" id="MobiDB-lite"/>
    </source>
</evidence>
<feature type="compositionally biased region" description="Polar residues" evidence="1">
    <location>
        <begin position="212"/>
        <end position="227"/>
    </location>
</feature>
<reference evidence="2" key="3">
    <citation type="submission" date="2011-03" db="EMBL/GenBank/DDBJ databases">
        <title>Annotation of Magnaporthe poae ATCC 64411.</title>
        <authorList>
            <person name="Ma L.-J."/>
            <person name="Dead R."/>
            <person name="Young S.K."/>
            <person name="Zeng Q."/>
            <person name="Gargeya S."/>
            <person name="Fitzgerald M."/>
            <person name="Haas B."/>
            <person name="Abouelleil A."/>
            <person name="Alvarado L."/>
            <person name="Arachchi H.M."/>
            <person name="Berlin A."/>
            <person name="Brown A."/>
            <person name="Chapman S.B."/>
            <person name="Chen Z."/>
            <person name="Dunbar C."/>
            <person name="Freedman E."/>
            <person name="Gearin G."/>
            <person name="Gellesch M."/>
            <person name="Goldberg J."/>
            <person name="Griggs A."/>
            <person name="Gujja S."/>
            <person name="Heiman D."/>
            <person name="Howarth C."/>
            <person name="Larson L."/>
            <person name="Lui A."/>
            <person name="MacDonald P.J.P."/>
            <person name="Mehta T."/>
            <person name="Montmayeur A."/>
            <person name="Murphy C."/>
            <person name="Neiman D."/>
            <person name="Pearson M."/>
            <person name="Priest M."/>
            <person name="Roberts A."/>
            <person name="Saif S."/>
            <person name="Shea T."/>
            <person name="Shenoy N."/>
            <person name="Sisk P."/>
            <person name="Stolte C."/>
            <person name="Sykes S."/>
            <person name="Yandava C."/>
            <person name="Wortman J."/>
            <person name="Nusbaum C."/>
            <person name="Birren B."/>
        </authorList>
    </citation>
    <scope>NUCLEOTIDE SEQUENCE</scope>
    <source>
        <strain evidence="2">ATCC 64411</strain>
    </source>
</reference>
<reference evidence="3" key="4">
    <citation type="journal article" date="2015" name="G3 (Bethesda)">
        <title>Genome sequences of three phytopathogenic species of the Magnaporthaceae family of fungi.</title>
        <authorList>
            <person name="Okagaki L.H."/>
            <person name="Nunes C.C."/>
            <person name="Sailsbery J."/>
            <person name="Clay B."/>
            <person name="Brown D."/>
            <person name="John T."/>
            <person name="Oh Y."/>
            <person name="Young N."/>
            <person name="Fitzgerald M."/>
            <person name="Haas B.J."/>
            <person name="Zeng Q."/>
            <person name="Young S."/>
            <person name="Adiconis X."/>
            <person name="Fan L."/>
            <person name="Levin J.Z."/>
            <person name="Mitchell T.K."/>
            <person name="Okubara P.A."/>
            <person name="Farman M.L."/>
            <person name="Kohn L.M."/>
            <person name="Birren B."/>
            <person name="Ma L.-J."/>
            <person name="Dean R.A."/>
        </authorList>
    </citation>
    <scope>NUCLEOTIDE SEQUENCE</scope>
    <source>
        <strain evidence="3">ATCC 64411 / 73-15</strain>
    </source>
</reference>
<sequence length="227" mass="23399">MAASPHTPSHSRNVSAADSYGYSPATDRRQSRGSFNNEPLTPLRHSFNNTDGTMDISLFASGGGGDVDGDGGGIGNLADELAGAFSDEDEDGEYYDNDGAAAAATSPNGLPPRDSGVDVDDPKEGGGQHRRNMSLNIPPSGRANRRAGSEYDGSEYGSDSDLDSPGMPPSLVAKMDAVESLARRGTESTGGAADGVFGRVTDGLRDLGSQAGVEQSTTSIQHDNCRA</sequence>
<feature type="compositionally biased region" description="Gly residues" evidence="1">
    <location>
        <begin position="61"/>
        <end position="75"/>
    </location>
</feature>
<accession>A0A0C4E921</accession>
<feature type="region of interest" description="Disordered" evidence="1">
    <location>
        <begin position="208"/>
        <end position="227"/>
    </location>
</feature>
<reference evidence="3" key="5">
    <citation type="submission" date="2015-06" db="UniProtKB">
        <authorList>
            <consortium name="EnsemblFungi"/>
        </authorList>
    </citation>
    <scope>IDENTIFICATION</scope>
    <source>
        <strain evidence="3">ATCC 64411</strain>
    </source>
</reference>
<dbReference type="EnsemblFungi" id="MAPG_09097T0">
    <property type="protein sequence ID" value="MAPG_09097T0"/>
    <property type="gene ID" value="MAPG_09097"/>
</dbReference>
<dbReference type="EMBL" id="GL876974">
    <property type="protein sequence ID" value="KLU90131.1"/>
    <property type="molecule type" value="Genomic_DNA"/>
</dbReference>
<feature type="region of interest" description="Disordered" evidence="1">
    <location>
        <begin position="1"/>
        <end position="171"/>
    </location>
</feature>
<reference evidence="2" key="1">
    <citation type="submission" date="2010-05" db="EMBL/GenBank/DDBJ databases">
        <title>The Genome Sequence of Magnaporthe poae strain ATCC 64411.</title>
        <authorList>
            <consortium name="The Broad Institute Genome Sequencing Platform"/>
            <consortium name="Broad Institute Genome Sequencing Center for Infectious Disease"/>
            <person name="Ma L.-J."/>
            <person name="Dead R."/>
            <person name="Young S."/>
            <person name="Zeng Q."/>
            <person name="Koehrsen M."/>
            <person name="Alvarado L."/>
            <person name="Berlin A."/>
            <person name="Chapman S.B."/>
            <person name="Chen Z."/>
            <person name="Freedman E."/>
            <person name="Gellesch M."/>
            <person name="Goldberg J."/>
            <person name="Griggs A."/>
            <person name="Gujja S."/>
            <person name="Heilman E.R."/>
            <person name="Heiman D."/>
            <person name="Hepburn T."/>
            <person name="Howarth C."/>
            <person name="Jen D."/>
            <person name="Larson L."/>
            <person name="Mehta T."/>
            <person name="Neiman D."/>
            <person name="Pearson M."/>
            <person name="Roberts A."/>
            <person name="Saif S."/>
            <person name="Shea T."/>
            <person name="Shenoy N."/>
            <person name="Sisk P."/>
            <person name="Stolte C."/>
            <person name="Sykes S."/>
            <person name="Walk T."/>
            <person name="White J."/>
            <person name="Yandava C."/>
            <person name="Haas B."/>
            <person name="Nusbaum C."/>
            <person name="Birren B."/>
        </authorList>
    </citation>
    <scope>NUCLEOTIDE SEQUENCE</scope>
    <source>
        <strain evidence="2">ATCC 64411</strain>
    </source>
</reference>